<reference evidence="3" key="1">
    <citation type="submission" date="2023-06" db="EMBL/GenBank/DDBJ databases">
        <authorList>
            <person name="Kurt Z."/>
        </authorList>
    </citation>
    <scope>NUCLEOTIDE SEQUENCE</scope>
</reference>
<dbReference type="SUPFAM" id="SSF52058">
    <property type="entry name" value="L domain-like"/>
    <property type="match status" value="1"/>
</dbReference>
<sequence length="120" mass="13672">MDLTPLRNLINLQILDLQGNKISDISPLSNLVNITRLNLSANKMNSLKSLSGMKLLTEFRAVKNQITDLSPLSTIKMRIYLCFSFQLQTTALLTSLRQNKFLNQTQYQTKYSEEDETKGS</sequence>
<dbReference type="InterPro" id="IPR001611">
    <property type="entry name" value="Leu-rich_rpt"/>
</dbReference>
<dbReference type="Gene3D" id="3.80.10.10">
    <property type="entry name" value="Ribonuclease Inhibitor"/>
    <property type="match status" value="1"/>
</dbReference>
<keyword evidence="2" id="KW-0677">Repeat</keyword>
<dbReference type="InterPro" id="IPR025875">
    <property type="entry name" value="Leu-rich_rpt_4"/>
</dbReference>
<dbReference type="AlphaFoldDB" id="A0AA86UWB0"/>
<keyword evidence="5" id="KW-1185">Reference proteome</keyword>
<evidence type="ECO:0000313" key="5">
    <source>
        <dbReference type="Proteomes" id="UP001642409"/>
    </source>
</evidence>
<name>A0AA86UWB0_9EUKA</name>
<comment type="caution">
    <text evidence="3">The sequence shown here is derived from an EMBL/GenBank/DDBJ whole genome shotgun (WGS) entry which is preliminary data.</text>
</comment>
<dbReference type="EMBL" id="CAXDID020000781">
    <property type="protein sequence ID" value="CAL6113928.1"/>
    <property type="molecule type" value="Genomic_DNA"/>
</dbReference>
<reference evidence="4 5" key="2">
    <citation type="submission" date="2024-07" db="EMBL/GenBank/DDBJ databases">
        <authorList>
            <person name="Akdeniz Z."/>
        </authorList>
    </citation>
    <scope>NUCLEOTIDE SEQUENCE [LARGE SCALE GENOMIC DNA]</scope>
</reference>
<evidence type="ECO:0000256" key="1">
    <source>
        <dbReference type="ARBA" id="ARBA00022614"/>
    </source>
</evidence>
<dbReference type="Proteomes" id="UP001642409">
    <property type="component" value="Unassembled WGS sequence"/>
</dbReference>
<dbReference type="SMART" id="SM00365">
    <property type="entry name" value="LRR_SD22"/>
    <property type="match status" value="3"/>
</dbReference>
<dbReference type="PROSITE" id="PS51450">
    <property type="entry name" value="LRR"/>
    <property type="match status" value="1"/>
</dbReference>
<evidence type="ECO:0000313" key="4">
    <source>
        <dbReference type="EMBL" id="CAL6113928.1"/>
    </source>
</evidence>
<accession>A0AA86UWB0</accession>
<dbReference type="InterPro" id="IPR032675">
    <property type="entry name" value="LRR_dom_sf"/>
</dbReference>
<dbReference type="PANTHER" id="PTHR18849:SF0">
    <property type="entry name" value="CILIA- AND FLAGELLA-ASSOCIATED PROTEIN 410-RELATED"/>
    <property type="match status" value="1"/>
</dbReference>
<dbReference type="EMBL" id="CATOUU010001021">
    <property type="protein sequence ID" value="CAI9967317.1"/>
    <property type="molecule type" value="Genomic_DNA"/>
</dbReference>
<proteinExistence type="predicted"/>
<dbReference type="PANTHER" id="PTHR18849">
    <property type="entry name" value="LEUCINE RICH REPEAT PROTEIN"/>
    <property type="match status" value="1"/>
</dbReference>
<protein>
    <submittedName>
        <fullName evidence="3">Partial</fullName>
    </submittedName>
</protein>
<evidence type="ECO:0000313" key="3">
    <source>
        <dbReference type="EMBL" id="CAI9967317.1"/>
    </source>
</evidence>
<evidence type="ECO:0000256" key="2">
    <source>
        <dbReference type="ARBA" id="ARBA00022737"/>
    </source>
</evidence>
<gene>
    <name evidence="3" type="ORF">HINF_LOCUS54962</name>
    <name evidence="4" type="ORF">HINF_LOCUS77736</name>
</gene>
<dbReference type="Pfam" id="PF12799">
    <property type="entry name" value="LRR_4"/>
    <property type="match status" value="1"/>
</dbReference>
<keyword evidence="1" id="KW-0433">Leucine-rich repeat</keyword>
<organism evidence="3">
    <name type="scientific">Hexamita inflata</name>
    <dbReference type="NCBI Taxonomy" id="28002"/>
    <lineage>
        <taxon>Eukaryota</taxon>
        <taxon>Metamonada</taxon>
        <taxon>Diplomonadida</taxon>
        <taxon>Hexamitidae</taxon>
        <taxon>Hexamitinae</taxon>
        <taxon>Hexamita</taxon>
    </lineage>
</organism>